<dbReference type="OrthoDB" id="9791198at2"/>
<dbReference type="RefSeq" id="WP_127080348.1">
    <property type="nucleotide sequence ID" value="NZ_RSCL01000003.1"/>
</dbReference>
<proteinExistence type="predicted"/>
<name>A0A433VR12_9CYAN</name>
<dbReference type="Pfam" id="PF11533">
    <property type="entry name" value="AtzH-like"/>
    <property type="match status" value="1"/>
</dbReference>
<keyword evidence="2" id="KW-1185">Reference proteome</keyword>
<protein>
    <recommendedName>
        <fullName evidence="3">DUF4440 domain-containing protein</fullName>
    </recommendedName>
</protein>
<dbReference type="InterPro" id="IPR024507">
    <property type="entry name" value="AtzH-like"/>
</dbReference>
<dbReference type="NCBIfam" id="NF033625">
    <property type="entry name" value="HpxZ"/>
    <property type="match status" value="1"/>
</dbReference>
<evidence type="ECO:0000313" key="2">
    <source>
        <dbReference type="Proteomes" id="UP000271624"/>
    </source>
</evidence>
<sequence>MTIVNDAAIVAELTELYMKYEDALCNNNLEVMDELFWQAPEVVRFGLAENLYGSDEIRAFRASRPTHNIKREIYNLKVVTFDSNSASVTLEFRRVMDGVERQGRQSQMWYKFDFGWKVVSAHVSLLPI</sequence>
<reference evidence="1" key="2">
    <citation type="journal article" date="2019" name="Genome Biol. Evol.">
        <title>Day and night: Metabolic profiles and evolutionary relationships of six axenic non-marine cyanobacteria.</title>
        <authorList>
            <person name="Will S.E."/>
            <person name="Henke P."/>
            <person name="Boedeker C."/>
            <person name="Huang S."/>
            <person name="Brinkmann H."/>
            <person name="Rohde M."/>
            <person name="Jarek M."/>
            <person name="Friedl T."/>
            <person name="Seufert S."/>
            <person name="Schumacher M."/>
            <person name="Overmann J."/>
            <person name="Neumann-Schaal M."/>
            <person name="Petersen J."/>
        </authorList>
    </citation>
    <scope>NUCLEOTIDE SEQUENCE [LARGE SCALE GENOMIC DNA]</scope>
    <source>
        <strain evidence="1">PCC 7102</strain>
    </source>
</reference>
<gene>
    <name evidence="1" type="ORF">DSM106972_017280</name>
</gene>
<organism evidence="1 2">
    <name type="scientific">Dulcicalothrix desertica PCC 7102</name>
    <dbReference type="NCBI Taxonomy" id="232991"/>
    <lineage>
        <taxon>Bacteria</taxon>
        <taxon>Bacillati</taxon>
        <taxon>Cyanobacteriota</taxon>
        <taxon>Cyanophyceae</taxon>
        <taxon>Nostocales</taxon>
        <taxon>Calotrichaceae</taxon>
        <taxon>Dulcicalothrix</taxon>
    </lineage>
</organism>
<evidence type="ECO:0008006" key="3">
    <source>
        <dbReference type="Google" id="ProtNLM"/>
    </source>
</evidence>
<evidence type="ECO:0000313" key="1">
    <source>
        <dbReference type="EMBL" id="RUT08560.1"/>
    </source>
</evidence>
<reference evidence="1" key="1">
    <citation type="submission" date="2018-12" db="EMBL/GenBank/DDBJ databases">
        <authorList>
            <person name="Will S."/>
            <person name="Neumann-Schaal M."/>
            <person name="Henke P."/>
        </authorList>
    </citation>
    <scope>NUCLEOTIDE SEQUENCE</scope>
    <source>
        <strain evidence="1">PCC 7102</strain>
    </source>
</reference>
<comment type="caution">
    <text evidence="1">The sequence shown here is derived from an EMBL/GenBank/DDBJ whole genome shotgun (WGS) entry which is preliminary data.</text>
</comment>
<dbReference type="SUPFAM" id="SSF54427">
    <property type="entry name" value="NTF2-like"/>
    <property type="match status" value="1"/>
</dbReference>
<dbReference type="InterPro" id="IPR032710">
    <property type="entry name" value="NTF2-like_dom_sf"/>
</dbReference>
<accession>A0A433VR12</accession>
<dbReference type="EMBL" id="RSCL01000003">
    <property type="protein sequence ID" value="RUT08560.1"/>
    <property type="molecule type" value="Genomic_DNA"/>
</dbReference>
<dbReference type="AlphaFoldDB" id="A0A433VR12"/>
<dbReference type="Proteomes" id="UP000271624">
    <property type="component" value="Unassembled WGS sequence"/>
</dbReference>
<dbReference type="Gene3D" id="3.10.450.50">
    <property type="match status" value="1"/>
</dbReference>